<dbReference type="Proteomes" id="UP000077786">
    <property type="component" value="Unassembled WGS sequence"/>
</dbReference>
<dbReference type="EMBL" id="LUTU01000010">
    <property type="protein sequence ID" value="OAJ67104.1"/>
    <property type="molecule type" value="Genomic_DNA"/>
</dbReference>
<accession>A0A1B6VIR8</accession>
<reference evidence="1 2" key="1">
    <citation type="submission" date="2016-03" db="EMBL/GenBank/DDBJ databases">
        <title>Draft genome sequence of Gluconobacter cerinus strain CECT 9110.</title>
        <authorList>
            <person name="Sainz F."/>
            <person name="Mas A."/>
            <person name="Torija M.J."/>
        </authorList>
    </citation>
    <scope>NUCLEOTIDE SEQUENCE [LARGE SCALE GENOMIC DNA]</scope>
    <source>
        <strain evidence="1 2">CECT 9110</strain>
    </source>
</reference>
<dbReference type="Pfam" id="PF13618">
    <property type="entry name" value="Gluconate_2-dh3"/>
    <property type="match status" value="1"/>
</dbReference>
<organism evidence="1 2">
    <name type="scientific">Gluconobacter cerinus</name>
    <dbReference type="NCBI Taxonomy" id="38307"/>
    <lineage>
        <taxon>Bacteria</taxon>
        <taxon>Pseudomonadati</taxon>
        <taxon>Pseudomonadota</taxon>
        <taxon>Alphaproteobacteria</taxon>
        <taxon>Acetobacterales</taxon>
        <taxon>Acetobacteraceae</taxon>
        <taxon>Gluconobacter</taxon>
    </lineage>
</organism>
<sequence>MDRRTALLSFAGLATIGFSSAPKGEAEELHGIPSNTQLSAEALPVPRSTTNSKEVVFSKPHMDALKAIFDRLIPRDALGPSASEAGCIEFLLEQLSGEYGEGAAYYLSGPMTPDNERDVMGGPQFLQTPRQRYEEGLKELDNYVKRTYGRAFPSLSVSQMDTILTDLEAGTLKIGKNFDGQAFFELMLQNVREGYLADPLYGGNKDMVGWKMIGFPGARYDYRPYIDRPNQNLRLLPVSLIPDA</sequence>
<evidence type="ECO:0000313" key="1">
    <source>
        <dbReference type="EMBL" id="OAJ67104.1"/>
    </source>
</evidence>
<dbReference type="RefSeq" id="WP_064274924.1">
    <property type="nucleotide sequence ID" value="NZ_LUTU01000010.1"/>
</dbReference>
<gene>
    <name evidence="1" type="ORF">A0123_02250</name>
</gene>
<protein>
    <submittedName>
        <fullName evidence="1">Gluconate 2-dehydrogenase</fullName>
    </submittedName>
</protein>
<name>A0A1B6VIR8_9PROT</name>
<evidence type="ECO:0000313" key="2">
    <source>
        <dbReference type="Proteomes" id="UP000077786"/>
    </source>
</evidence>
<dbReference type="OrthoDB" id="8400810at2"/>
<dbReference type="AlphaFoldDB" id="A0A1B6VIR8"/>
<dbReference type="PATRIC" id="fig|38307.3.peg.2346"/>
<proteinExistence type="predicted"/>
<dbReference type="InterPro" id="IPR027056">
    <property type="entry name" value="Gluconate_2DH_su3"/>
</dbReference>
<comment type="caution">
    <text evidence="1">The sequence shown here is derived from an EMBL/GenBank/DDBJ whole genome shotgun (WGS) entry which is preliminary data.</text>
</comment>